<evidence type="ECO:0000313" key="3">
    <source>
        <dbReference type="Proteomes" id="UP000317573"/>
    </source>
</evidence>
<dbReference type="Gene3D" id="3.40.50.720">
    <property type="entry name" value="NAD(P)-binding Rossmann-like Domain"/>
    <property type="match status" value="1"/>
</dbReference>
<dbReference type="Proteomes" id="UP000317573">
    <property type="component" value="Unassembled WGS sequence"/>
</dbReference>
<dbReference type="CDD" id="cd05240">
    <property type="entry name" value="UDP_G4E_3_SDR_e"/>
    <property type="match status" value="1"/>
</dbReference>
<gene>
    <name evidence="2" type="ORF">L618_001200000140</name>
</gene>
<dbReference type="SUPFAM" id="SSF51735">
    <property type="entry name" value="NAD(P)-binding Rossmann-fold domains"/>
    <property type="match status" value="1"/>
</dbReference>
<dbReference type="Pfam" id="PF01370">
    <property type="entry name" value="Epimerase"/>
    <property type="match status" value="1"/>
</dbReference>
<dbReference type="InterPro" id="IPR001509">
    <property type="entry name" value="Epimerase_deHydtase"/>
</dbReference>
<accession>A0A562EN76</accession>
<dbReference type="RefSeq" id="WP_145691058.1">
    <property type="nucleotide sequence ID" value="NZ_VLJT01000009.1"/>
</dbReference>
<dbReference type="PANTHER" id="PTHR43245:SF52">
    <property type="entry name" value="NAD-DEPENDENT EPIMERASE_DEHYDRATASE"/>
    <property type="match status" value="1"/>
</dbReference>
<dbReference type="EMBL" id="VLJT01000009">
    <property type="protein sequence ID" value="TWH23467.1"/>
    <property type="molecule type" value="Genomic_DNA"/>
</dbReference>
<comment type="caution">
    <text evidence="2">The sequence shown here is derived from an EMBL/GenBank/DDBJ whole genome shotgun (WGS) entry which is preliminary data.</text>
</comment>
<dbReference type="AlphaFoldDB" id="A0A562EN76"/>
<organism evidence="2 3">
    <name type="scientific">Rhodococcus rhodochrous J45</name>
    <dbReference type="NCBI Taxonomy" id="935266"/>
    <lineage>
        <taxon>Bacteria</taxon>
        <taxon>Bacillati</taxon>
        <taxon>Actinomycetota</taxon>
        <taxon>Actinomycetes</taxon>
        <taxon>Mycobacteriales</taxon>
        <taxon>Nocardiaceae</taxon>
        <taxon>Rhodococcus</taxon>
    </lineage>
</organism>
<evidence type="ECO:0000313" key="2">
    <source>
        <dbReference type="EMBL" id="TWH23467.1"/>
    </source>
</evidence>
<dbReference type="InterPro" id="IPR036291">
    <property type="entry name" value="NAD(P)-bd_dom_sf"/>
</dbReference>
<evidence type="ECO:0000259" key="1">
    <source>
        <dbReference type="Pfam" id="PF01370"/>
    </source>
</evidence>
<reference evidence="2 3" key="1">
    <citation type="submission" date="2019-07" db="EMBL/GenBank/DDBJ databases">
        <title>Genome sequencing of lignin-degrading bacterial isolates.</title>
        <authorList>
            <person name="Gladden J."/>
        </authorList>
    </citation>
    <scope>NUCLEOTIDE SEQUENCE [LARGE SCALE GENOMIC DNA]</scope>
    <source>
        <strain evidence="2 3">J45</strain>
    </source>
</reference>
<sequence length="334" mass="36182">MTSLTALVTGGNGFLGSAVVAALRSRGVRVISADLHVPADLHEPADADDAVTHVIADVRDPRRIAEVVGTHRPDVIVHLASIVNPGRDTTPEEEYAVDVEGARNVVDAALTYGVRRLVVASSGAAYGYHADNPVPLTEDDPIRGNDEFTYSRHKRLVEEMLAATRVEHPQLEQVILRIGTILGETVRNQITALLDRERLLVVAGSDSPFVFVWHTDVAAAFAEAVLGPVTGIFNVAGDGVVTVPEIAAMTNRKTLTVPAAVLKFALRIGRALGLTEHGPERVGFLQYRPVLDNRRLREELGVPLRYTSREAFEAYLRARAEQDSAGAERRSLDA</sequence>
<protein>
    <submittedName>
        <fullName evidence="2">UDP-glucose 4-epimerase</fullName>
    </submittedName>
</protein>
<dbReference type="PANTHER" id="PTHR43245">
    <property type="entry name" value="BIFUNCTIONAL POLYMYXIN RESISTANCE PROTEIN ARNA"/>
    <property type="match status" value="1"/>
</dbReference>
<proteinExistence type="predicted"/>
<dbReference type="InterPro" id="IPR050177">
    <property type="entry name" value="Lipid_A_modif_metabolic_enz"/>
</dbReference>
<feature type="domain" description="NAD-dependent epimerase/dehydratase" evidence="1">
    <location>
        <begin position="6"/>
        <end position="235"/>
    </location>
</feature>
<name>A0A562EN76_RHORH</name>